<name>A0A3F2RC99_9STRA</name>
<sequence>MALALRFAEEGEFSSRACDISSLEMPDVAPSKALFRWSKPVRNFLGPAVHAVPVETLIVAMPGAAQLFVQELASSWETVGTLIATDQTIVPCRLQANLTAPSAGILLSKKGVKVSESGNTLALLVGQEVPVQGTWSWLNKLLQHVDAQDVVCLDSHLSTIYDDQSAATEPGPQLRMLASSAVSNDMKLSPSVRPLEIPQFVAGISAALLTHGELRKRRVRVFVSLRDVSALPGDVMRSFLPLTAPPSSVLGALERPLFYQPSSDAARQAGADASLNVLYT</sequence>
<dbReference type="OrthoDB" id="17536at2759"/>
<dbReference type="Proteomes" id="UP000284657">
    <property type="component" value="Unassembled WGS sequence"/>
</dbReference>
<evidence type="ECO:0000256" key="3">
    <source>
        <dbReference type="ARBA" id="ARBA00023186"/>
    </source>
</evidence>
<proteinExistence type="inferred from homology"/>
<keyword evidence="3" id="KW-0143">Chaperone</keyword>
<reference evidence="6 7" key="1">
    <citation type="submission" date="2018-07" db="EMBL/GenBank/DDBJ databases">
        <title>Genome sequencing of oomycete isolates from Chile give support for New Zealand origin for Phytophthora kernoviae and make available the first Nothophytophthora sp. genome.</title>
        <authorList>
            <person name="Studholme D.J."/>
            <person name="Sanfuentes E."/>
            <person name="Panda P."/>
            <person name="Hill R."/>
            <person name="Sambles C."/>
            <person name="Grant M."/>
            <person name="Williams N.M."/>
            <person name="Mcdougal R.L."/>
        </authorList>
    </citation>
    <scope>NUCLEOTIDE SEQUENCE [LARGE SCALE GENOMIC DNA]</scope>
    <source>
        <strain evidence="4">Chile6</strain>
        <strain evidence="5">Chile7</strain>
    </source>
</reference>
<comment type="similarity">
    <text evidence="1">Belongs to the PSMG1 family.</text>
</comment>
<dbReference type="Proteomes" id="UP000277300">
    <property type="component" value="Unassembled WGS sequence"/>
</dbReference>
<evidence type="ECO:0000313" key="4">
    <source>
        <dbReference type="EMBL" id="RLN52615.1"/>
    </source>
</evidence>
<dbReference type="GO" id="GO:0005783">
    <property type="term" value="C:endoplasmic reticulum"/>
    <property type="evidence" value="ECO:0007669"/>
    <property type="project" value="InterPro"/>
</dbReference>
<accession>A0A3F2RC99</accession>
<protein>
    <recommendedName>
        <fullName evidence="2">Proteasome assembly chaperone 1</fullName>
    </recommendedName>
</protein>
<dbReference type="GO" id="GO:0080129">
    <property type="term" value="P:proteasome core complex assembly"/>
    <property type="evidence" value="ECO:0007669"/>
    <property type="project" value="TreeGrafter"/>
</dbReference>
<gene>
    <name evidence="5" type="ORF">BBJ29_009102</name>
    <name evidence="4" type="ORF">BBP00_00009553</name>
</gene>
<evidence type="ECO:0000313" key="5">
    <source>
        <dbReference type="EMBL" id="RLN53092.1"/>
    </source>
</evidence>
<dbReference type="AlphaFoldDB" id="A0A3F2RC99"/>
<dbReference type="InterPro" id="IPR016565">
    <property type="entry name" value="Proteasome_assmbl_chp_1"/>
</dbReference>
<evidence type="ECO:0000256" key="2">
    <source>
        <dbReference type="ARBA" id="ARBA00019180"/>
    </source>
</evidence>
<evidence type="ECO:0000256" key="1">
    <source>
        <dbReference type="ARBA" id="ARBA00005261"/>
    </source>
</evidence>
<dbReference type="PANTHER" id="PTHR15069:SF1">
    <property type="entry name" value="PROTEASOME ASSEMBLY CHAPERONE 1"/>
    <property type="match status" value="1"/>
</dbReference>
<dbReference type="EMBL" id="MBAD02001608">
    <property type="protein sequence ID" value="RLN53092.1"/>
    <property type="molecule type" value="Genomic_DNA"/>
</dbReference>
<dbReference type="PANTHER" id="PTHR15069">
    <property type="entry name" value="PROTEASOME ASSEMBLY CHAPERONE 1"/>
    <property type="match status" value="1"/>
</dbReference>
<comment type="caution">
    <text evidence="4">The sequence shown here is derived from an EMBL/GenBank/DDBJ whole genome shotgun (WGS) entry which is preliminary data.</text>
</comment>
<organism evidence="4 6">
    <name type="scientific">Phytophthora kernoviae</name>
    <dbReference type="NCBI Taxonomy" id="325452"/>
    <lineage>
        <taxon>Eukaryota</taxon>
        <taxon>Sar</taxon>
        <taxon>Stramenopiles</taxon>
        <taxon>Oomycota</taxon>
        <taxon>Peronosporomycetes</taxon>
        <taxon>Peronosporales</taxon>
        <taxon>Peronosporaceae</taxon>
        <taxon>Phytophthora</taxon>
    </lineage>
</organism>
<evidence type="ECO:0000313" key="7">
    <source>
        <dbReference type="Proteomes" id="UP000284657"/>
    </source>
</evidence>
<dbReference type="GO" id="GO:0070628">
    <property type="term" value="F:proteasome binding"/>
    <property type="evidence" value="ECO:0007669"/>
    <property type="project" value="TreeGrafter"/>
</dbReference>
<evidence type="ECO:0000313" key="6">
    <source>
        <dbReference type="Proteomes" id="UP000277300"/>
    </source>
</evidence>
<dbReference type="EMBL" id="MBDO02000724">
    <property type="protein sequence ID" value="RLN52615.1"/>
    <property type="molecule type" value="Genomic_DNA"/>
</dbReference>